<gene>
    <name evidence="3" type="ORF">V6N11_009733</name>
</gene>
<dbReference type="EMBL" id="JBBPBN010000079">
    <property type="protein sequence ID" value="KAK8983953.1"/>
    <property type="molecule type" value="Genomic_DNA"/>
</dbReference>
<reference evidence="3 4" key="1">
    <citation type="journal article" date="2024" name="G3 (Bethesda)">
        <title>Genome assembly of Hibiscus sabdariffa L. provides insights into metabolisms of medicinal natural products.</title>
        <authorList>
            <person name="Kim T."/>
        </authorList>
    </citation>
    <scope>NUCLEOTIDE SEQUENCE [LARGE SCALE GENOMIC DNA]</scope>
    <source>
        <strain evidence="3">TK-2024</strain>
        <tissue evidence="3">Old leaves</tissue>
    </source>
</reference>
<sequence>MAEGRGVSRLLMVCLVLGILTIRATSKITVGEMVHFGKCYSNCIAEYPVVGIFICSKLCDSSSGFVKSVMEIMKEAQSLSSSNLTTTRQHPAAEKVDSSIKGK</sequence>
<proteinExistence type="predicted"/>
<name>A0ABR2P675_9ROSI</name>
<protein>
    <submittedName>
        <fullName evidence="3">Uncharacterized protein</fullName>
    </submittedName>
</protein>
<feature type="signal peptide" evidence="2">
    <location>
        <begin position="1"/>
        <end position="26"/>
    </location>
</feature>
<feature type="compositionally biased region" description="Polar residues" evidence="1">
    <location>
        <begin position="79"/>
        <end position="89"/>
    </location>
</feature>
<evidence type="ECO:0000313" key="3">
    <source>
        <dbReference type="EMBL" id="KAK8983953.1"/>
    </source>
</evidence>
<dbReference type="Proteomes" id="UP001396334">
    <property type="component" value="Unassembled WGS sequence"/>
</dbReference>
<organism evidence="3 4">
    <name type="scientific">Hibiscus sabdariffa</name>
    <name type="common">roselle</name>
    <dbReference type="NCBI Taxonomy" id="183260"/>
    <lineage>
        <taxon>Eukaryota</taxon>
        <taxon>Viridiplantae</taxon>
        <taxon>Streptophyta</taxon>
        <taxon>Embryophyta</taxon>
        <taxon>Tracheophyta</taxon>
        <taxon>Spermatophyta</taxon>
        <taxon>Magnoliopsida</taxon>
        <taxon>eudicotyledons</taxon>
        <taxon>Gunneridae</taxon>
        <taxon>Pentapetalae</taxon>
        <taxon>rosids</taxon>
        <taxon>malvids</taxon>
        <taxon>Malvales</taxon>
        <taxon>Malvaceae</taxon>
        <taxon>Malvoideae</taxon>
        <taxon>Hibiscus</taxon>
    </lineage>
</organism>
<keyword evidence="4" id="KW-1185">Reference proteome</keyword>
<feature type="region of interest" description="Disordered" evidence="1">
    <location>
        <begin position="79"/>
        <end position="103"/>
    </location>
</feature>
<feature type="compositionally biased region" description="Basic and acidic residues" evidence="1">
    <location>
        <begin position="91"/>
        <end position="103"/>
    </location>
</feature>
<keyword evidence="2" id="KW-0732">Signal</keyword>
<evidence type="ECO:0000256" key="1">
    <source>
        <dbReference type="SAM" id="MobiDB-lite"/>
    </source>
</evidence>
<evidence type="ECO:0000256" key="2">
    <source>
        <dbReference type="SAM" id="SignalP"/>
    </source>
</evidence>
<comment type="caution">
    <text evidence="3">The sequence shown here is derived from an EMBL/GenBank/DDBJ whole genome shotgun (WGS) entry which is preliminary data.</text>
</comment>
<accession>A0ABR2P675</accession>
<feature type="chain" id="PRO_5046185372" evidence="2">
    <location>
        <begin position="27"/>
        <end position="103"/>
    </location>
</feature>
<evidence type="ECO:0000313" key="4">
    <source>
        <dbReference type="Proteomes" id="UP001396334"/>
    </source>
</evidence>